<organism evidence="1 2">
    <name type="scientific">Bacillus thuringiensis Bt18247</name>
    <dbReference type="NCBI Taxonomy" id="1423143"/>
    <lineage>
        <taxon>Bacteria</taxon>
        <taxon>Bacillati</taxon>
        <taxon>Bacillota</taxon>
        <taxon>Bacilli</taxon>
        <taxon>Bacillales</taxon>
        <taxon>Bacillaceae</taxon>
        <taxon>Bacillus</taxon>
        <taxon>Bacillus cereus group</taxon>
    </lineage>
</organism>
<dbReference type="Proteomes" id="UP000192743">
    <property type="component" value="Chromosome"/>
</dbReference>
<gene>
    <name evidence="1" type="ORF">BTI247_28310</name>
</gene>
<dbReference type="AlphaFoldDB" id="A0A9W3ST32"/>
<sequence length="165" mass="19580">MKNKEIACKQINEFLKSDDEKVMLIKGTNQKGKLPSVLEIIIQTKNLNNGLFRANRLESIANFFDRRVYDIPQNTGKMRVIENKTFYFDSFKNSTWKNTPDKLDFAVIYPLESLSSNKKDLQKENMEDIFVKRIIKKIFMVSLIDDGYDYEWLNQYVDRIIEFNK</sequence>
<dbReference type="RefSeq" id="WP_069355638.1">
    <property type="nucleotide sequence ID" value="NZ_CP015250.1"/>
</dbReference>
<proteinExistence type="predicted"/>
<dbReference type="EMBL" id="CP015250">
    <property type="protein sequence ID" value="AOM11220.1"/>
    <property type="molecule type" value="Genomic_DNA"/>
</dbReference>
<accession>A0A9W3ST32</accession>
<reference evidence="1 2" key="1">
    <citation type="submission" date="2016-02" db="EMBL/GenBank/DDBJ databases">
        <title>Comparative analysis of three nematocidal Bacillus thuringiensis strains.</title>
        <authorList>
            <person name="Hollensteiner J."/>
            <person name="Kloesener M."/>
            <person name="Bunk B."/>
            <person name="Sproeer C."/>
            <person name="Rosenstiel P."/>
            <person name="Schulte-Iserlohe R."/>
            <person name="Schulenburg H."/>
            <person name="Liesegang H."/>
        </authorList>
    </citation>
    <scope>NUCLEOTIDE SEQUENCE [LARGE SCALE GENOMIC DNA]</scope>
    <source>
        <strain evidence="1 2">Bt18247</strain>
    </source>
</reference>
<protein>
    <submittedName>
        <fullName evidence="1">Uncharacterized protein</fullName>
    </submittedName>
</protein>
<name>A0A9W3ST32_BACTU</name>
<evidence type="ECO:0000313" key="1">
    <source>
        <dbReference type="EMBL" id="AOM11220.1"/>
    </source>
</evidence>
<evidence type="ECO:0000313" key="2">
    <source>
        <dbReference type="Proteomes" id="UP000192743"/>
    </source>
</evidence>